<dbReference type="PANTHER" id="PTHR43767">
    <property type="entry name" value="LONG-CHAIN-FATTY-ACID--COA LIGASE"/>
    <property type="match status" value="1"/>
</dbReference>
<dbReference type="InterPro" id="IPR000873">
    <property type="entry name" value="AMP-dep_synth/lig_dom"/>
</dbReference>
<evidence type="ECO:0000259" key="2">
    <source>
        <dbReference type="Pfam" id="PF13193"/>
    </source>
</evidence>
<protein>
    <submittedName>
        <fullName evidence="3">Fatty-acyl-CoA synthase</fullName>
        <ecNumber evidence="3">6.2.1.-</ecNumber>
    </submittedName>
</protein>
<dbReference type="Pfam" id="PF13193">
    <property type="entry name" value="AMP-binding_C"/>
    <property type="match status" value="1"/>
</dbReference>
<feature type="domain" description="AMP-binding enzyme C-terminal" evidence="2">
    <location>
        <begin position="456"/>
        <end position="529"/>
    </location>
</feature>
<dbReference type="InterPro" id="IPR050237">
    <property type="entry name" value="ATP-dep_AMP-bd_enzyme"/>
</dbReference>
<sequence length="548" mass="58607">MSGWCFADVWEEVAAAAPDRPAQIQGQRVISWRDFDRRANALAAHLLAAGVSQQGKLAAYLFNCPEYLESYYAAFKIGLVPVNANYRYETEELFYLFDNADAEVIVFHAGFAPKLEAIKDRLPGVKAWIAVEDEGAPIPDWATEYESIAAKGADRVVAPWGRGGDDLLLLYTGGTTGMPKGVMWRQDDLFQVLGAGGNALAGIPPFDSPADAGTRIRTGKAGDLELPPPSSLVAACPLMHGTAQFGAFGAMNTGGAIISLPSRRFDAEELWREVDRLKARSVSIVGNAFAAPMLDALDNNPGRWDISSLVRIGSSGVVWSHENKQGLLRHLPPGCVLFDSLGSSEAVGLGVSQSTAGAEASTAQFMVGPNAAVFDEAGQRVEPGSGRKGLVAVGGFIPVGYYKDPEKSARTFQTFEGRRWSVPGDFAEVNADGSIRLLGRGSQVINTGGEKVFPEEVEEALKTHPAVRDAVVVGIPDARFNERICAVVEASGDQPSLAELSAHVKGRLAAYKAPRDLVFLPINRAANGKVDYKGVRQRALEALQIPVT</sequence>
<organism evidence="3 4">
    <name type="scientific">Caulobacter ginsengisoli</name>
    <dbReference type="NCBI Taxonomy" id="400775"/>
    <lineage>
        <taxon>Bacteria</taxon>
        <taxon>Pseudomonadati</taxon>
        <taxon>Pseudomonadota</taxon>
        <taxon>Alphaproteobacteria</taxon>
        <taxon>Caulobacterales</taxon>
        <taxon>Caulobacteraceae</taxon>
        <taxon>Caulobacter</taxon>
    </lineage>
</organism>
<name>A0ABU0IWY1_9CAUL</name>
<gene>
    <name evidence="3" type="ORF">QO010_004321</name>
</gene>
<dbReference type="InterPro" id="IPR045851">
    <property type="entry name" value="AMP-bd_C_sf"/>
</dbReference>
<comment type="caution">
    <text evidence="3">The sequence shown here is derived from an EMBL/GenBank/DDBJ whole genome shotgun (WGS) entry which is preliminary data.</text>
</comment>
<dbReference type="Proteomes" id="UP001228905">
    <property type="component" value="Unassembled WGS sequence"/>
</dbReference>
<dbReference type="InterPro" id="IPR020845">
    <property type="entry name" value="AMP-binding_CS"/>
</dbReference>
<accession>A0ABU0IWY1</accession>
<dbReference type="InterPro" id="IPR025110">
    <property type="entry name" value="AMP-bd_C"/>
</dbReference>
<evidence type="ECO:0000259" key="1">
    <source>
        <dbReference type="Pfam" id="PF00501"/>
    </source>
</evidence>
<reference evidence="3 4" key="1">
    <citation type="submission" date="2023-07" db="EMBL/GenBank/DDBJ databases">
        <title>Genomic Encyclopedia of Type Strains, Phase IV (KMG-IV): sequencing the most valuable type-strain genomes for metagenomic binning, comparative biology and taxonomic classification.</title>
        <authorList>
            <person name="Goeker M."/>
        </authorList>
    </citation>
    <scope>NUCLEOTIDE SEQUENCE [LARGE SCALE GENOMIC DNA]</scope>
    <source>
        <strain evidence="3 4">DSM 18695</strain>
    </source>
</reference>
<dbReference type="PANTHER" id="PTHR43767:SF1">
    <property type="entry name" value="NONRIBOSOMAL PEPTIDE SYNTHASE PES1 (EUROFUNG)-RELATED"/>
    <property type="match status" value="1"/>
</dbReference>
<dbReference type="PROSITE" id="PS00455">
    <property type="entry name" value="AMP_BINDING"/>
    <property type="match status" value="1"/>
</dbReference>
<dbReference type="NCBIfam" id="NF005863">
    <property type="entry name" value="PRK07798.1"/>
    <property type="match status" value="1"/>
</dbReference>
<evidence type="ECO:0000313" key="3">
    <source>
        <dbReference type="EMBL" id="MDQ0466526.1"/>
    </source>
</evidence>
<evidence type="ECO:0000313" key="4">
    <source>
        <dbReference type="Proteomes" id="UP001228905"/>
    </source>
</evidence>
<dbReference type="RefSeq" id="WP_307352633.1">
    <property type="nucleotide sequence ID" value="NZ_JAUSVS010000012.1"/>
</dbReference>
<feature type="domain" description="AMP-dependent synthetase/ligase" evidence="1">
    <location>
        <begin position="11"/>
        <end position="395"/>
    </location>
</feature>
<dbReference type="Gene3D" id="3.40.50.12780">
    <property type="entry name" value="N-terminal domain of ligase-like"/>
    <property type="match status" value="1"/>
</dbReference>
<dbReference type="EC" id="6.2.1.-" evidence="3"/>
<proteinExistence type="predicted"/>
<keyword evidence="3" id="KW-0436">Ligase</keyword>
<dbReference type="Pfam" id="PF00501">
    <property type="entry name" value="AMP-binding"/>
    <property type="match status" value="1"/>
</dbReference>
<dbReference type="GO" id="GO:0016874">
    <property type="term" value="F:ligase activity"/>
    <property type="evidence" value="ECO:0007669"/>
    <property type="project" value="UniProtKB-KW"/>
</dbReference>
<dbReference type="InterPro" id="IPR042099">
    <property type="entry name" value="ANL_N_sf"/>
</dbReference>
<dbReference type="SUPFAM" id="SSF56801">
    <property type="entry name" value="Acetyl-CoA synthetase-like"/>
    <property type="match status" value="1"/>
</dbReference>
<dbReference type="EMBL" id="JAUSVS010000012">
    <property type="protein sequence ID" value="MDQ0466526.1"/>
    <property type="molecule type" value="Genomic_DNA"/>
</dbReference>
<keyword evidence="4" id="KW-1185">Reference proteome</keyword>
<dbReference type="Gene3D" id="3.30.300.30">
    <property type="match status" value="1"/>
</dbReference>